<dbReference type="NCBIfam" id="TIGR02933">
    <property type="entry name" value="nifM_nitrog"/>
    <property type="match status" value="1"/>
</dbReference>
<keyword evidence="4 5" id="KW-0697">Rotamase</keyword>
<dbReference type="Gene3D" id="3.10.50.40">
    <property type="match status" value="1"/>
</dbReference>
<dbReference type="EC" id="5.2.1.8" evidence="3"/>
<dbReference type="PROSITE" id="PS50198">
    <property type="entry name" value="PPIC_PPIASE_2"/>
    <property type="match status" value="1"/>
</dbReference>
<dbReference type="InterPro" id="IPR050245">
    <property type="entry name" value="PrsA_foldase"/>
</dbReference>
<dbReference type="SUPFAM" id="SSF54534">
    <property type="entry name" value="FKBP-like"/>
    <property type="match status" value="1"/>
</dbReference>
<dbReference type="Gene3D" id="1.10.4030.10">
    <property type="entry name" value="Porin chaperone SurA, peptide-binding domain"/>
    <property type="match status" value="1"/>
</dbReference>
<evidence type="ECO:0000259" key="6">
    <source>
        <dbReference type="PROSITE" id="PS50198"/>
    </source>
</evidence>
<dbReference type="OrthoDB" id="9769613at2"/>
<evidence type="ECO:0000256" key="5">
    <source>
        <dbReference type="PROSITE-ProRule" id="PRU00278"/>
    </source>
</evidence>
<feature type="domain" description="PpiC" evidence="6">
    <location>
        <begin position="137"/>
        <end position="241"/>
    </location>
</feature>
<evidence type="ECO:0000313" key="8">
    <source>
        <dbReference type="Proteomes" id="UP000246569"/>
    </source>
</evidence>
<evidence type="ECO:0000256" key="1">
    <source>
        <dbReference type="ARBA" id="ARBA00000971"/>
    </source>
</evidence>
<gene>
    <name evidence="7" type="ORF">C7443_11525</name>
</gene>
<accession>A0A317MPX9</accession>
<evidence type="ECO:0000313" key="7">
    <source>
        <dbReference type="EMBL" id="PWV58597.1"/>
    </source>
</evidence>
<dbReference type="RefSeq" id="WP_110020390.1">
    <property type="nucleotide sequence ID" value="NZ_QGTJ01000015.1"/>
</dbReference>
<dbReference type="GO" id="GO:0003755">
    <property type="term" value="F:peptidyl-prolyl cis-trans isomerase activity"/>
    <property type="evidence" value="ECO:0007669"/>
    <property type="project" value="UniProtKB-KW"/>
</dbReference>
<protein>
    <recommendedName>
        <fullName evidence="3">peptidylprolyl isomerase</fullName>
        <ecNumber evidence="3">5.2.1.8</ecNumber>
    </recommendedName>
</protein>
<sequence length="286" mass="31647">MSQAILAYLALETAQARYQCGPEQLDVEQRSKVEETARRRYALERRILETAEATGVTVQQADIDRACAQIAERYEDRDSYRLALAQIGLDPPGLSVAIRHALRVEAVLARVGARADAVEDQDVRAWYDANRDKLVRPEKRVARQILITINPDYPENTAQAARARLEAIAAELGPQPEVERFAECALRHSECPSALEGGKLGSLPAGQLYAELDTALFSLTPGALSPVLESPFGLHLIYCEEIEPGHEPSFEALAGRIRLALNRERAQQVQKRWIAELRAAMATNAV</sequence>
<organism evidence="7 8">
    <name type="scientific">Plasticicumulans acidivorans</name>
    <dbReference type="NCBI Taxonomy" id="886464"/>
    <lineage>
        <taxon>Bacteria</taxon>
        <taxon>Pseudomonadati</taxon>
        <taxon>Pseudomonadota</taxon>
        <taxon>Gammaproteobacteria</taxon>
        <taxon>Candidatus Competibacteraceae</taxon>
        <taxon>Plasticicumulans</taxon>
    </lineage>
</organism>
<evidence type="ECO:0000256" key="2">
    <source>
        <dbReference type="ARBA" id="ARBA00007656"/>
    </source>
</evidence>
<proteinExistence type="inferred from homology"/>
<evidence type="ECO:0000256" key="4">
    <source>
        <dbReference type="ARBA" id="ARBA00023110"/>
    </source>
</evidence>
<keyword evidence="5 7" id="KW-0413">Isomerase</keyword>
<dbReference type="InterPro" id="IPR014282">
    <property type="entry name" value="Nitrogen_fix_NifM"/>
</dbReference>
<dbReference type="PANTHER" id="PTHR47245">
    <property type="entry name" value="PEPTIDYLPROLYL ISOMERASE"/>
    <property type="match status" value="1"/>
</dbReference>
<dbReference type="InterPro" id="IPR027304">
    <property type="entry name" value="Trigger_fact/SurA_dom_sf"/>
</dbReference>
<dbReference type="Proteomes" id="UP000246569">
    <property type="component" value="Unassembled WGS sequence"/>
</dbReference>
<comment type="similarity">
    <text evidence="2">Belongs to the PpiC/parvulin rotamase family.</text>
</comment>
<name>A0A317MPX9_9GAMM</name>
<evidence type="ECO:0000256" key="3">
    <source>
        <dbReference type="ARBA" id="ARBA00013194"/>
    </source>
</evidence>
<dbReference type="PANTHER" id="PTHR47245:SF2">
    <property type="entry name" value="PEPTIDYL-PROLYL CIS-TRANS ISOMERASE HP_0175-RELATED"/>
    <property type="match status" value="1"/>
</dbReference>
<dbReference type="SUPFAM" id="SSF109998">
    <property type="entry name" value="Triger factor/SurA peptide-binding domain-like"/>
    <property type="match status" value="1"/>
</dbReference>
<dbReference type="InterPro" id="IPR000297">
    <property type="entry name" value="PPIase_PpiC"/>
</dbReference>
<dbReference type="EMBL" id="QGTJ01000015">
    <property type="protein sequence ID" value="PWV58597.1"/>
    <property type="molecule type" value="Genomic_DNA"/>
</dbReference>
<reference evidence="7 8" key="1">
    <citation type="submission" date="2018-05" db="EMBL/GenBank/DDBJ databases">
        <title>Genomic Encyclopedia of Type Strains, Phase IV (KMG-IV): sequencing the most valuable type-strain genomes for metagenomic binning, comparative biology and taxonomic classification.</title>
        <authorList>
            <person name="Goeker M."/>
        </authorList>
    </citation>
    <scope>NUCLEOTIDE SEQUENCE [LARGE SCALE GENOMIC DNA]</scope>
    <source>
        <strain evidence="7 8">DSM 23606</strain>
    </source>
</reference>
<dbReference type="Pfam" id="PF00639">
    <property type="entry name" value="Rotamase"/>
    <property type="match status" value="1"/>
</dbReference>
<comment type="caution">
    <text evidence="7">The sequence shown here is derived from an EMBL/GenBank/DDBJ whole genome shotgun (WGS) entry which is preliminary data.</text>
</comment>
<keyword evidence="8" id="KW-1185">Reference proteome</keyword>
<comment type="catalytic activity">
    <reaction evidence="1">
        <text>[protein]-peptidylproline (omega=180) = [protein]-peptidylproline (omega=0)</text>
        <dbReference type="Rhea" id="RHEA:16237"/>
        <dbReference type="Rhea" id="RHEA-COMP:10747"/>
        <dbReference type="Rhea" id="RHEA-COMP:10748"/>
        <dbReference type="ChEBI" id="CHEBI:83833"/>
        <dbReference type="ChEBI" id="CHEBI:83834"/>
        <dbReference type="EC" id="5.2.1.8"/>
    </reaction>
</comment>
<dbReference type="InterPro" id="IPR046357">
    <property type="entry name" value="PPIase_dom_sf"/>
</dbReference>
<dbReference type="AlphaFoldDB" id="A0A317MPX9"/>